<evidence type="ECO:0000313" key="1">
    <source>
        <dbReference type="EMBL" id="TLD01790.1"/>
    </source>
</evidence>
<evidence type="ECO:0000313" key="2">
    <source>
        <dbReference type="Proteomes" id="UP000306509"/>
    </source>
</evidence>
<dbReference type="AlphaFoldDB" id="A0A4U8Q9V5"/>
<dbReference type="EMBL" id="QGQD01000026">
    <property type="protein sequence ID" value="TLD01790.1"/>
    <property type="molecule type" value="Genomic_DNA"/>
</dbReference>
<accession>A0A4U8Q9V5</accession>
<keyword evidence="1" id="KW-0282">Flagellum</keyword>
<dbReference type="STRING" id="180332.GCA_000797495_05416"/>
<keyword evidence="2" id="KW-1185">Reference proteome</keyword>
<organism evidence="1 2">
    <name type="scientific">Robinsoniella peoriensis</name>
    <dbReference type="NCBI Taxonomy" id="180332"/>
    <lineage>
        <taxon>Bacteria</taxon>
        <taxon>Bacillati</taxon>
        <taxon>Bacillota</taxon>
        <taxon>Clostridia</taxon>
        <taxon>Lachnospirales</taxon>
        <taxon>Lachnospiraceae</taxon>
        <taxon>Robinsoniella</taxon>
    </lineage>
</organism>
<name>A0A4U8Q9V5_9FIRM</name>
<reference evidence="1 2" key="1">
    <citation type="journal article" date="2019" name="Anaerobe">
        <title>Detection of Robinsoniella peoriensis in multiple bone samples of a trauma patient.</title>
        <authorList>
            <person name="Schrottner P."/>
            <person name="Hartwich K."/>
            <person name="Bunk B."/>
            <person name="Schober I."/>
            <person name="Helbig S."/>
            <person name="Rudolph W.W."/>
            <person name="Gunzer F."/>
        </authorList>
    </citation>
    <scope>NUCLEOTIDE SEQUENCE [LARGE SCALE GENOMIC DNA]</scope>
    <source>
        <strain evidence="1 2">DSM 106044</strain>
    </source>
</reference>
<proteinExistence type="predicted"/>
<gene>
    <name evidence="1" type="primary">fliU</name>
    <name evidence="1" type="ORF">DSM106044_01299</name>
</gene>
<comment type="caution">
    <text evidence="1">The sequence shown here is derived from an EMBL/GenBank/DDBJ whole genome shotgun (WGS) entry which is preliminary data.</text>
</comment>
<sequence>MQYTIPHYFKKFQCTASACPDTCCAGWEIVIDEKTVKKYKKTKGSFGNRLHNSIDWQNTVFKQYQHRCEFLNEDNLCDIYKEAGPAMLCKTCRTYPRHIEEYEGLREISLSLSCPPSAELILGCKEPVRFLTKEKENISEEYEDFDFLLFTKLMDARDAIIHILQSRNLDCTIRMAMVLAFSHDLQTRIDHDQLFSMDELITRYQSEKAICFFQKKQKEYENRAEKRCFEMKKMFHIFDQLEILRKDWPEFVSSSLSSLFDDGASAYQKNRSKFQENAGYKSNTHNTWENWCEQLMVYFIFTYFCGAVYDREAYSKMKLAVVSTLLIQELAQALWQKQDEKLSFKDFTRTAQRFSREIEHSDLNLNRLEDIFSVEETYDLENLLLCIFN</sequence>
<keyword evidence="1" id="KW-0966">Cell projection</keyword>
<protein>
    <submittedName>
        <fullName evidence="1">Flagellar biosynthetic protein FliU</fullName>
    </submittedName>
</protein>
<keyword evidence="1" id="KW-0969">Cilium</keyword>
<dbReference type="Proteomes" id="UP000306509">
    <property type="component" value="Unassembled WGS sequence"/>
</dbReference>
<dbReference type="NCBIfam" id="NF038110">
    <property type="entry name" value="Lys_methyl_FliB"/>
    <property type="match status" value="1"/>
</dbReference>